<reference evidence="2 3" key="1">
    <citation type="submission" date="2023-08" db="EMBL/GenBank/DDBJ databases">
        <title>genomic of G39.</title>
        <authorList>
            <person name="Wang Y."/>
        </authorList>
    </citation>
    <scope>NUCLEOTIDE SEQUENCE [LARGE SCALE GENOMIC DNA]</scope>
    <source>
        <strain evidence="2 3">G39</strain>
    </source>
</reference>
<dbReference type="RefSeq" id="WP_305932048.1">
    <property type="nucleotide sequence ID" value="NZ_JAVAIM010000001.1"/>
</dbReference>
<comment type="caution">
    <text evidence="2">The sequence shown here is derived from an EMBL/GenBank/DDBJ whole genome shotgun (WGS) entry which is preliminary data.</text>
</comment>
<accession>A0ABT9HPI6</accession>
<feature type="chain" id="PRO_5046784394" evidence="1">
    <location>
        <begin position="25"/>
        <end position="262"/>
    </location>
</feature>
<evidence type="ECO:0000313" key="2">
    <source>
        <dbReference type="EMBL" id="MDP4574668.1"/>
    </source>
</evidence>
<evidence type="ECO:0000313" key="3">
    <source>
        <dbReference type="Proteomes" id="UP001240639"/>
    </source>
</evidence>
<organism evidence="2 3">
    <name type="scientific">Qipengyuania profundimaris</name>
    <dbReference type="NCBI Taxonomy" id="3067652"/>
    <lineage>
        <taxon>Bacteria</taxon>
        <taxon>Pseudomonadati</taxon>
        <taxon>Pseudomonadota</taxon>
        <taxon>Alphaproteobacteria</taxon>
        <taxon>Sphingomonadales</taxon>
        <taxon>Erythrobacteraceae</taxon>
        <taxon>Qipengyuania</taxon>
    </lineage>
</organism>
<dbReference type="EMBL" id="JAVAIM010000001">
    <property type="protein sequence ID" value="MDP4574668.1"/>
    <property type="molecule type" value="Genomic_DNA"/>
</dbReference>
<protein>
    <submittedName>
        <fullName evidence="2">Uncharacterized protein</fullName>
    </submittedName>
</protein>
<keyword evidence="1" id="KW-0732">Signal</keyword>
<gene>
    <name evidence="2" type="ORF">Q9K02_05890</name>
</gene>
<dbReference type="Proteomes" id="UP001240639">
    <property type="component" value="Unassembled WGS sequence"/>
</dbReference>
<dbReference type="PROSITE" id="PS51257">
    <property type="entry name" value="PROKAR_LIPOPROTEIN"/>
    <property type="match status" value="1"/>
</dbReference>
<keyword evidence="3" id="KW-1185">Reference proteome</keyword>
<sequence length="262" mass="28490">MRLSGILAAAAITISCVLTPPANARSSIVPLFLTAPEEGEAADGFVEENDAFYSVPVVSGVTVTLAQRIAVPGSVITRYVAADTVLFQATSTEGIAYCASSNKNPDDPPQYDRMVRVFVCLRDDDRDGAFDRALTTGGEAAAFPVMQDGDNDWRALDEPVPYTLSTTQPYPVNYSMQFVLRRAIPKKDVVFVALRIANGDDAETISYDRYELDSKGELELFGGQFRVTGMTKDGAQFEMMRPIPIRPVILGKTPARAFYVPG</sequence>
<proteinExistence type="predicted"/>
<feature type="signal peptide" evidence="1">
    <location>
        <begin position="1"/>
        <end position="24"/>
    </location>
</feature>
<name>A0ABT9HPI6_9SPHN</name>
<evidence type="ECO:0000256" key="1">
    <source>
        <dbReference type="SAM" id="SignalP"/>
    </source>
</evidence>